<keyword evidence="2 3" id="KW-0040">ANK repeat</keyword>
<evidence type="ECO:0000313" key="5">
    <source>
        <dbReference type="Proteomes" id="UP001444661"/>
    </source>
</evidence>
<evidence type="ECO:0000256" key="2">
    <source>
        <dbReference type="ARBA" id="ARBA00023043"/>
    </source>
</evidence>
<keyword evidence="5" id="KW-1185">Reference proteome</keyword>
<reference evidence="4 5" key="1">
    <citation type="submission" date="2023-01" db="EMBL/GenBank/DDBJ databases">
        <title>Analysis of 21 Apiospora genomes using comparative genomics revels a genus with tremendous synthesis potential of carbohydrate active enzymes and secondary metabolites.</title>
        <authorList>
            <person name="Sorensen T."/>
        </authorList>
    </citation>
    <scope>NUCLEOTIDE SEQUENCE [LARGE SCALE GENOMIC DNA]</scope>
    <source>
        <strain evidence="4 5">CBS 33761</strain>
    </source>
</reference>
<dbReference type="SMART" id="SM00248">
    <property type="entry name" value="ANK"/>
    <property type="match status" value="4"/>
</dbReference>
<dbReference type="SUPFAM" id="SSF48403">
    <property type="entry name" value="Ankyrin repeat"/>
    <property type="match status" value="1"/>
</dbReference>
<dbReference type="EMBL" id="JAQQWK010000003">
    <property type="protein sequence ID" value="KAK8044108.1"/>
    <property type="molecule type" value="Genomic_DNA"/>
</dbReference>
<dbReference type="InterPro" id="IPR036770">
    <property type="entry name" value="Ankyrin_rpt-contain_sf"/>
</dbReference>
<evidence type="ECO:0000313" key="4">
    <source>
        <dbReference type="EMBL" id="KAK8044108.1"/>
    </source>
</evidence>
<protein>
    <recommendedName>
        <fullName evidence="6">Ankyrin</fullName>
    </recommendedName>
</protein>
<gene>
    <name evidence="4" type="ORF">PG993_004132</name>
</gene>
<organism evidence="4 5">
    <name type="scientific">Apiospora rasikravindrae</name>
    <dbReference type="NCBI Taxonomy" id="990691"/>
    <lineage>
        <taxon>Eukaryota</taxon>
        <taxon>Fungi</taxon>
        <taxon>Dikarya</taxon>
        <taxon>Ascomycota</taxon>
        <taxon>Pezizomycotina</taxon>
        <taxon>Sordariomycetes</taxon>
        <taxon>Xylariomycetidae</taxon>
        <taxon>Amphisphaeriales</taxon>
        <taxon>Apiosporaceae</taxon>
        <taxon>Apiospora</taxon>
    </lineage>
</organism>
<name>A0ABR1TBX8_9PEZI</name>
<dbReference type="InterPro" id="IPR002110">
    <property type="entry name" value="Ankyrin_rpt"/>
</dbReference>
<dbReference type="PROSITE" id="PS50088">
    <property type="entry name" value="ANK_REPEAT"/>
    <property type="match status" value="1"/>
</dbReference>
<dbReference type="Gene3D" id="1.25.40.20">
    <property type="entry name" value="Ankyrin repeat-containing domain"/>
    <property type="match status" value="1"/>
</dbReference>
<sequence>MRAYSCVIHEQTLCLSPPGAGITTKTYRELLRAYSKYGNAEIARYLLDQGADVAYCSPRTPHPLCEAARHGHEAIVDMLLAAGADPNLVSAWGKHDMTKYEFTTPLAAGASGGSLAIVRKLLARGARQKAEDSPLALWKALRLEHRAMANLLLSLQPPINTLGVLKDPQSVLLLPPFVSVPYSPGFTRNT</sequence>
<accession>A0ABR1TBX8</accession>
<comment type="caution">
    <text evidence="4">The sequence shown here is derived from an EMBL/GenBank/DDBJ whole genome shotgun (WGS) entry which is preliminary data.</text>
</comment>
<dbReference type="InterPro" id="IPR050889">
    <property type="entry name" value="Dendritic_Spine_Reg/Scaffold"/>
</dbReference>
<dbReference type="PANTHER" id="PTHR24166:SF48">
    <property type="entry name" value="PROTEIN VAPYRIN"/>
    <property type="match status" value="1"/>
</dbReference>
<keyword evidence="1" id="KW-0677">Repeat</keyword>
<proteinExistence type="predicted"/>
<dbReference type="PANTHER" id="PTHR24166">
    <property type="entry name" value="ROLLING PEBBLES, ISOFORM B"/>
    <property type="match status" value="1"/>
</dbReference>
<evidence type="ECO:0000256" key="1">
    <source>
        <dbReference type="ARBA" id="ARBA00022737"/>
    </source>
</evidence>
<dbReference type="Pfam" id="PF12796">
    <property type="entry name" value="Ank_2"/>
    <property type="match status" value="1"/>
</dbReference>
<dbReference type="Proteomes" id="UP001444661">
    <property type="component" value="Unassembled WGS sequence"/>
</dbReference>
<evidence type="ECO:0008006" key="6">
    <source>
        <dbReference type="Google" id="ProtNLM"/>
    </source>
</evidence>
<feature type="repeat" description="ANK" evidence="3">
    <location>
        <begin position="59"/>
        <end position="91"/>
    </location>
</feature>
<evidence type="ECO:0000256" key="3">
    <source>
        <dbReference type="PROSITE-ProRule" id="PRU00023"/>
    </source>
</evidence>